<dbReference type="PROSITE" id="PS51186">
    <property type="entry name" value="GNAT"/>
    <property type="match status" value="1"/>
</dbReference>
<evidence type="ECO:0000259" key="1">
    <source>
        <dbReference type="PROSITE" id="PS51186"/>
    </source>
</evidence>
<organism evidence="2 3">
    <name type="scientific">Photobacterium damselae</name>
    <dbReference type="NCBI Taxonomy" id="38293"/>
    <lineage>
        <taxon>Bacteria</taxon>
        <taxon>Pseudomonadati</taxon>
        <taxon>Pseudomonadota</taxon>
        <taxon>Gammaproteobacteria</taxon>
        <taxon>Vibrionales</taxon>
        <taxon>Vibrionaceae</taxon>
        <taxon>Photobacterium</taxon>
    </lineage>
</organism>
<dbReference type="EMBL" id="UATL01000005">
    <property type="protein sequence ID" value="SPY43808.1"/>
    <property type="molecule type" value="Genomic_DNA"/>
</dbReference>
<protein>
    <submittedName>
        <fullName evidence="2">Anhydro-N-acetylmuramic acid kinase</fullName>
    </submittedName>
</protein>
<dbReference type="GO" id="GO:0016301">
    <property type="term" value="F:kinase activity"/>
    <property type="evidence" value="ECO:0007669"/>
    <property type="project" value="UniProtKB-KW"/>
</dbReference>
<dbReference type="InterPro" id="IPR016181">
    <property type="entry name" value="Acyl_CoA_acyltransferase"/>
</dbReference>
<proteinExistence type="predicted"/>
<dbReference type="PANTHER" id="PTHR43792:SF1">
    <property type="entry name" value="N-ACETYLTRANSFERASE DOMAIN-CONTAINING PROTEIN"/>
    <property type="match status" value="1"/>
</dbReference>
<name>A0A2X1XK77_PHODM</name>
<dbReference type="SUPFAM" id="SSF55729">
    <property type="entry name" value="Acyl-CoA N-acyltransferases (Nat)"/>
    <property type="match status" value="1"/>
</dbReference>
<reference evidence="2 3" key="1">
    <citation type="submission" date="2018-06" db="EMBL/GenBank/DDBJ databases">
        <authorList>
            <consortium name="Pathogen Informatics"/>
            <person name="Doyle S."/>
        </authorList>
    </citation>
    <scope>NUCLEOTIDE SEQUENCE [LARGE SCALE GENOMIC DNA]</scope>
    <source>
        <strain evidence="2 3">NCTC11647</strain>
    </source>
</reference>
<dbReference type="Gene3D" id="3.40.630.30">
    <property type="match status" value="1"/>
</dbReference>
<accession>A0A2X1XK77</accession>
<dbReference type="PANTHER" id="PTHR43792">
    <property type="entry name" value="GNAT FAMILY, PUTATIVE (AFU_ORTHOLOGUE AFUA_3G00765)-RELATED-RELATED"/>
    <property type="match status" value="1"/>
</dbReference>
<dbReference type="GO" id="GO:0016747">
    <property type="term" value="F:acyltransferase activity, transferring groups other than amino-acyl groups"/>
    <property type="evidence" value="ECO:0007669"/>
    <property type="project" value="InterPro"/>
</dbReference>
<dbReference type="Pfam" id="PF13302">
    <property type="entry name" value="Acetyltransf_3"/>
    <property type="match status" value="1"/>
</dbReference>
<dbReference type="InterPro" id="IPR051531">
    <property type="entry name" value="N-acetyltransferase"/>
</dbReference>
<dbReference type="Proteomes" id="UP000251647">
    <property type="component" value="Unassembled WGS sequence"/>
</dbReference>
<keyword evidence="2" id="KW-0808">Transferase</keyword>
<dbReference type="InterPro" id="IPR000182">
    <property type="entry name" value="GNAT_dom"/>
</dbReference>
<gene>
    <name evidence="2" type="ORF">NCTC11647_02740</name>
</gene>
<evidence type="ECO:0000313" key="2">
    <source>
        <dbReference type="EMBL" id="SPY43808.1"/>
    </source>
</evidence>
<evidence type="ECO:0000313" key="3">
    <source>
        <dbReference type="Proteomes" id="UP000251647"/>
    </source>
</evidence>
<feature type="domain" description="N-acetyltransferase" evidence="1">
    <location>
        <begin position="12"/>
        <end position="171"/>
    </location>
</feature>
<dbReference type="AlphaFoldDB" id="A0A2X1XK77"/>
<keyword evidence="2" id="KW-0418">Kinase</keyword>
<sequence>MTMKMHFETERLELAPLTLEDAQFVFDLYSTQEFKTFVGDKNLHNLEDAKKYLETALMAMYQTKGMGLLKVTRKEDNKPVGICGLIKRDTLDDIDLGYGFLPEVFRCGYGYEAGRCMMNFAKEALNITRLVAITTSNNVASRALLTKLGFTFEAVQEHQGEHTLDLFSTNLSNL</sequence>